<evidence type="ECO:0000256" key="4">
    <source>
        <dbReference type="PROSITE-ProRule" id="PRU01091"/>
    </source>
</evidence>
<feature type="DNA-binding region" description="OmpR/PhoB-type" evidence="4">
    <location>
        <begin position="1"/>
        <end position="96"/>
    </location>
</feature>
<dbReference type="PANTHER" id="PTHR47691:SF3">
    <property type="entry name" value="HTH-TYPE TRANSCRIPTIONAL REGULATOR RV0890C-RELATED"/>
    <property type="match status" value="1"/>
</dbReference>
<dbReference type="SUPFAM" id="SSF48452">
    <property type="entry name" value="TPR-like"/>
    <property type="match status" value="3"/>
</dbReference>
<keyword evidence="3 4" id="KW-0238">DNA-binding</keyword>
<sequence length="1076" mass="116546">MRICFLGPLVLLGDPDGGPLALPPPAERSLLVRLALSAGHLVPAETLIDDLWRDRAPRDPVNALQIRLSKLRRALTALGLPDDLIVTRSPGYILRIDPADVDAHRFTTLVADARHSAVRSPAQAVHRYEEALALWRGPALAEFAEEPWARPEAVRLEELRLTATEERVDVVLETGESTVFADLVGELESLTAEHPLRERLRGQLMRALYGAGRQADALDVYQRTRAELRGELGLEPSIELRNLEEAILRQDPGLRTSPGRHAEETGNLPVRLSSVIGREKEVKRVQDLLGEHRLVTLLGPGGVGKTTLALEAARTLDTCCADGVWLVELASVDDGNRVPDTVADALGVPHGDEGVEEQLTRCLRNREMLIVLDNCEQVVDACAWLTRDLLSSCPGVRVLATSREPLGMTGEACFAVSPLRAPPENASAGEVPEYDAVRLFVDRARGFRPDFDPAGGDMLSIARICRALDGIPLSLELAAAWIRSLSLGEIDTRLADRFDFLVMGPRTAAARQRTLRAAADWSYRLLDEPEQVLFRRLSVFRGGFSLRAVEDICSGGSVPSQGVPALLTQLVDRSLVVPEDGPEARYRLLETLFHYAGLRQRERGAAEARDLADAHAAHYLGAAERAAVELRGPGQNTWLGWLTRERDNLQHAFGHCRSHEAEDPDRALRMAAALGWLWYFAGRRGGGAEIASVVHSAVTGSPRARGRALQARALAERSDTCLVHPDVSCARVVAESLDLLTEAGDDHGAAYSRVLLAVEGIRNEQTTPYLKLLGEAVEAFTEHRDRWGNALAAFVEMELRFTLGTLDAGVATGERALADFRGLGDHRSASAIHYHLGVALQQAGRLKAALASYEGALREGHTAGLANVVQYSLARIGILFLDMDDPETADRRFEESHAVARTLGADGNALAALGQAAGARQQGRLGAALAHGDRALRLLDGLNRPEWVSATHTCMGHAAELSGDLDAALVHHTRALAAARLHPRSVALPTALEGMACVCAVRGDAEGAASLLGAAARRRERLRIPPSPQDTQDIERATARARGALGEDAYRHAHARGYTTGQPLREHPAPPPNDDD</sequence>
<dbReference type="Gene3D" id="3.40.50.300">
    <property type="entry name" value="P-loop containing nucleotide triphosphate hydrolases"/>
    <property type="match status" value="1"/>
</dbReference>
<dbReference type="InterPro" id="IPR001867">
    <property type="entry name" value="OmpR/PhoB-type_DNA-bd"/>
</dbReference>
<dbReference type="RefSeq" id="WP_272169733.1">
    <property type="nucleotide sequence ID" value="NZ_JAQOSL010000012.1"/>
</dbReference>
<dbReference type="Pfam" id="PF03704">
    <property type="entry name" value="BTAD"/>
    <property type="match status" value="1"/>
</dbReference>
<organism evidence="7 8">
    <name type="scientific">Streptomyces heilongjiangensis</name>
    <dbReference type="NCBI Taxonomy" id="945052"/>
    <lineage>
        <taxon>Bacteria</taxon>
        <taxon>Bacillati</taxon>
        <taxon>Actinomycetota</taxon>
        <taxon>Actinomycetes</taxon>
        <taxon>Kitasatosporales</taxon>
        <taxon>Streptomycetaceae</taxon>
        <taxon>Streptomyces</taxon>
    </lineage>
</organism>
<dbReference type="InterPro" id="IPR019734">
    <property type="entry name" value="TPR_rpt"/>
</dbReference>
<name>A0ABW1AYP5_9ACTN</name>
<evidence type="ECO:0000259" key="6">
    <source>
        <dbReference type="PROSITE" id="PS51755"/>
    </source>
</evidence>
<dbReference type="EMBL" id="JBHSNZ010000001">
    <property type="protein sequence ID" value="MFC5805979.1"/>
    <property type="molecule type" value="Genomic_DNA"/>
</dbReference>
<dbReference type="InterPro" id="IPR011990">
    <property type="entry name" value="TPR-like_helical_dom_sf"/>
</dbReference>
<dbReference type="PRINTS" id="PR00364">
    <property type="entry name" value="DISEASERSIST"/>
</dbReference>
<comment type="similarity">
    <text evidence="1">Belongs to the AfsR/DnrI/RedD regulatory family.</text>
</comment>
<dbReference type="SMART" id="SM00862">
    <property type="entry name" value="Trans_reg_C"/>
    <property type="match status" value="1"/>
</dbReference>
<dbReference type="Gene3D" id="1.10.10.10">
    <property type="entry name" value="Winged helix-like DNA-binding domain superfamily/Winged helix DNA-binding domain"/>
    <property type="match status" value="1"/>
</dbReference>
<dbReference type="SUPFAM" id="SSF52540">
    <property type="entry name" value="P-loop containing nucleoside triphosphate hydrolases"/>
    <property type="match status" value="1"/>
</dbReference>
<protein>
    <submittedName>
        <fullName evidence="7">BTAD domain-containing putative transcriptional regulator</fullName>
    </submittedName>
</protein>
<evidence type="ECO:0000256" key="2">
    <source>
        <dbReference type="ARBA" id="ARBA00023012"/>
    </source>
</evidence>
<dbReference type="Pfam" id="PF00931">
    <property type="entry name" value="NB-ARC"/>
    <property type="match status" value="1"/>
</dbReference>
<dbReference type="InterPro" id="IPR027417">
    <property type="entry name" value="P-loop_NTPase"/>
</dbReference>
<evidence type="ECO:0000256" key="1">
    <source>
        <dbReference type="ARBA" id="ARBA00005820"/>
    </source>
</evidence>
<dbReference type="InterPro" id="IPR016032">
    <property type="entry name" value="Sig_transdc_resp-reg_C-effctor"/>
</dbReference>
<evidence type="ECO:0000313" key="8">
    <source>
        <dbReference type="Proteomes" id="UP001596112"/>
    </source>
</evidence>
<dbReference type="SUPFAM" id="SSF46894">
    <property type="entry name" value="C-terminal effector domain of the bipartite response regulators"/>
    <property type="match status" value="1"/>
</dbReference>
<evidence type="ECO:0000256" key="5">
    <source>
        <dbReference type="SAM" id="MobiDB-lite"/>
    </source>
</evidence>
<dbReference type="SMART" id="SM00028">
    <property type="entry name" value="TPR"/>
    <property type="match status" value="3"/>
</dbReference>
<reference evidence="8" key="1">
    <citation type="journal article" date="2019" name="Int. J. Syst. Evol. Microbiol.">
        <title>The Global Catalogue of Microorganisms (GCM) 10K type strain sequencing project: providing services to taxonomists for standard genome sequencing and annotation.</title>
        <authorList>
            <consortium name="The Broad Institute Genomics Platform"/>
            <consortium name="The Broad Institute Genome Sequencing Center for Infectious Disease"/>
            <person name="Wu L."/>
            <person name="Ma J."/>
        </authorList>
    </citation>
    <scope>NUCLEOTIDE SEQUENCE [LARGE SCALE GENOMIC DNA]</scope>
    <source>
        <strain evidence="8">JCM 9918</strain>
    </source>
</reference>
<dbReference type="InterPro" id="IPR036388">
    <property type="entry name" value="WH-like_DNA-bd_sf"/>
</dbReference>
<dbReference type="PANTHER" id="PTHR47691">
    <property type="entry name" value="REGULATOR-RELATED"/>
    <property type="match status" value="1"/>
</dbReference>
<proteinExistence type="inferred from homology"/>
<accession>A0ABW1AYP5</accession>
<dbReference type="SMART" id="SM01043">
    <property type="entry name" value="BTAD"/>
    <property type="match status" value="1"/>
</dbReference>
<dbReference type="InterPro" id="IPR005158">
    <property type="entry name" value="BTAD"/>
</dbReference>
<keyword evidence="8" id="KW-1185">Reference proteome</keyword>
<dbReference type="CDD" id="cd15831">
    <property type="entry name" value="BTAD"/>
    <property type="match status" value="1"/>
</dbReference>
<evidence type="ECO:0000313" key="7">
    <source>
        <dbReference type="EMBL" id="MFC5805979.1"/>
    </source>
</evidence>
<dbReference type="PROSITE" id="PS51755">
    <property type="entry name" value="OMPR_PHOB"/>
    <property type="match status" value="1"/>
</dbReference>
<dbReference type="Pfam" id="PF00486">
    <property type="entry name" value="Trans_reg_C"/>
    <property type="match status" value="1"/>
</dbReference>
<feature type="region of interest" description="Disordered" evidence="5">
    <location>
        <begin position="1025"/>
        <end position="1076"/>
    </location>
</feature>
<keyword evidence="2" id="KW-0902">Two-component regulatory system</keyword>
<gene>
    <name evidence="7" type="ORF">ACFQGO_00345</name>
</gene>
<evidence type="ECO:0000256" key="3">
    <source>
        <dbReference type="ARBA" id="ARBA00023125"/>
    </source>
</evidence>
<feature type="domain" description="OmpR/PhoB-type" evidence="6">
    <location>
        <begin position="1"/>
        <end position="96"/>
    </location>
</feature>
<dbReference type="Gene3D" id="1.25.40.10">
    <property type="entry name" value="Tetratricopeptide repeat domain"/>
    <property type="match status" value="3"/>
</dbReference>
<dbReference type="Proteomes" id="UP001596112">
    <property type="component" value="Unassembled WGS sequence"/>
</dbReference>
<dbReference type="InterPro" id="IPR002182">
    <property type="entry name" value="NB-ARC"/>
</dbReference>
<comment type="caution">
    <text evidence="7">The sequence shown here is derived from an EMBL/GenBank/DDBJ whole genome shotgun (WGS) entry which is preliminary data.</text>
</comment>